<dbReference type="GO" id="GO:0046872">
    <property type="term" value="F:metal ion binding"/>
    <property type="evidence" value="ECO:0007669"/>
    <property type="project" value="UniProtKB-KW"/>
</dbReference>
<dbReference type="InterPro" id="IPR036663">
    <property type="entry name" value="Fumarylacetoacetase_C_sf"/>
</dbReference>
<dbReference type="InterPro" id="IPR011234">
    <property type="entry name" value="Fumarylacetoacetase-like_C"/>
</dbReference>
<keyword evidence="6" id="KW-0378">Hydrolase</keyword>
<dbReference type="InterPro" id="IPR051121">
    <property type="entry name" value="FAH"/>
</dbReference>
<dbReference type="Proteomes" id="UP000739565">
    <property type="component" value="Unassembled WGS sequence"/>
</dbReference>
<comment type="similarity">
    <text evidence="2">Belongs to the FAH family.</text>
</comment>
<evidence type="ECO:0000256" key="1">
    <source>
        <dbReference type="ARBA" id="ARBA00001946"/>
    </source>
</evidence>
<dbReference type="EMBL" id="JAHXRI010000006">
    <property type="protein sequence ID" value="MBZ1349726.1"/>
    <property type="molecule type" value="Genomic_DNA"/>
</dbReference>
<keyword evidence="7" id="KW-1185">Reference proteome</keyword>
<comment type="cofactor">
    <cofactor evidence="1">
        <name>Mg(2+)</name>
        <dbReference type="ChEBI" id="CHEBI:18420"/>
    </cofactor>
</comment>
<evidence type="ECO:0000313" key="7">
    <source>
        <dbReference type="Proteomes" id="UP000739565"/>
    </source>
</evidence>
<evidence type="ECO:0000256" key="2">
    <source>
        <dbReference type="ARBA" id="ARBA00010211"/>
    </source>
</evidence>
<comment type="caution">
    <text evidence="6">The sequence shown here is derived from an EMBL/GenBank/DDBJ whole genome shotgun (WGS) entry which is preliminary data.</text>
</comment>
<reference evidence="6" key="1">
    <citation type="submission" date="2021-07" db="EMBL/GenBank/DDBJ databases">
        <title>New genus and species of the family Alcaligenaceae.</title>
        <authorList>
            <person name="Hahn M.W."/>
        </authorList>
    </citation>
    <scope>NUCLEOTIDE SEQUENCE</scope>
    <source>
        <strain evidence="6">LF4-65</strain>
    </source>
</reference>
<dbReference type="GO" id="GO:0016787">
    <property type="term" value="F:hydrolase activity"/>
    <property type="evidence" value="ECO:0007669"/>
    <property type="project" value="UniProtKB-KW"/>
</dbReference>
<evidence type="ECO:0000259" key="5">
    <source>
        <dbReference type="Pfam" id="PF01557"/>
    </source>
</evidence>
<dbReference type="RefSeq" id="WP_259660149.1">
    <property type="nucleotide sequence ID" value="NZ_JAHXRI010000006.1"/>
</dbReference>
<name>A0A953NAJ4_9BURK</name>
<dbReference type="Gene3D" id="3.90.850.10">
    <property type="entry name" value="Fumarylacetoacetase-like, C-terminal domain"/>
    <property type="match status" value="1"/>
</dbReference>
<dbReference type="AlphaFoldDB" id="A0A953NAJ4"/>
<feature type="region of interest" description="Disordered" evidence="4">
    <location>
        <begin position="287"/>
        <end position="312"/>
    </location>
</feature>
<proteinExistence type="inferred from homology"/>
<evidence type="ECO:0000256" key="3">
    <source>
        <dbReference type="ARBA" id="ARBA00022723"/>
    </source>
</evidence>
<protein>
    <submittedName>
        <fullName evidence="6">Fumarylacetoacetate hydrolase family protein</fullName>
    </submittedName>
</protein>
<dbReference type="GO" id="GO:0044281">
    <property type="term" value="P:small molecule metabolic process"/>
    <property type="evidence" value="ECO:0007669"/>
    <property type="project" value="UniProtKB-ARBA"/>
</dbReference>
<dbReference type="Pfam" id="PF01557">
    <property type="entry name" value="FAA_hydrolase"/>
    <property type="match status" value="1"/>
</dbReference>
<evidence type="ECO:0000256" key="4">
    <source>
        <dbReference type="SAM" id="MobiDB-lite"/>
    </source>
</evidence>
<dbReference type="PANTHER" id="PTHR42796:SF4">
    <property type="entry name" value="FUMARYLACETOACETATE HYDROLASE DOMAIN-CONTAINING PROTEIN 2A"/>
    <property type="match status" value="1"/>
</dbReference>
<feature type="domain" description="Fumarylacetoacetase-like C-terminal" evidence="5">
    <location>
        <begin position="91"/>
        <end position="274"/>
    </location>
</feature>
<dbReference type="PANTHER" id="PTHR42796">
    <property type="entry name" value="FUMARYLACETOACETATE HYDROLASE DOMAIN-CONTAINING PROTEIN 2A-RELATED"/>
    <property type="match status" value="1"/>
</dbReference>
<gene>
    <name evidence="6" type="ORF">KZZ10_03630</name>
</gene>
<keyword evidence="3" id="KW-0479">Metal-binding</keyword>
<dbReference type="SUPFAM" id="SSF56529">
    <property type="entry name" value="FAH"/>
    <property type="match status" value="1"/>
</dbReference>
<sequence length="312" mass="34425">MKILFFNDFRLGILKGDQVVDVTSVVADIPHLGPHDLINGLIAHFDVYRPKIEAFLIDAKGVPVTSLRIRPPLPKPGHIDCMAVNYMEDGTRTEPAPINAFQKAPGAIIGPGDSMVLPDVPATIFEGEAEIALVIGKRATNVAAKDAMNYIFGYVNFIDGSARGLGPEGNIFFKMKSRDTFAPIGPYIVTADEIPNPQKLQIRLWNNGKLMQDFNTDDMAHNIPRCIEWISSIHTLEPGDIVATGTNHRGLNPFMDGDVIELETEGLGRLTINVRDDLKRTWARQTRLERQEAKQPGVHTPQLSGKYTPAPK</sequence>
<evidence type="ECO:0000313" key="6">
    <source>
        <dbReference type="EMBL" id="MBZ1349726.1"/>
    </source>
</evidence>
<organism evidence="6 7">
    <name type="scientific">Zwartia hollandica</name>
    <dbReference type="NCBI Taxonomy" id="324606"/>
    <lineage>
        <taxon>Bacteria</taxon>
        <taxon>Pseudomonadati</taxon>
        <taxon>Pseudomonadota</taxon>
        <taxon>Betaproteobacteria</taxon>
        <taxon>Burkholderiales</taxon>
        <taxon>Alcaligenaceae</taxon>
        <taxon>Zwartia</taxon>
    </lineage>
</organism>
<accession>A0A953NAJ4</accession>